<feature type="transmembrane region" description="Helical" evidence="9">
    <location>
        <begin position="88"/>
        <end position="106"/>
    </location>
</feature>
<reference evidence="11" key="1">
    <citation type="journal article" date="2019" name="Int. J. Syst. Evol. Microbiol.">
        <title>The Global Catalogue of Microorganisms (GCM) 10K type strain sequencing project: providing services to taxonomists for standard genome sequencing and annotation.</title>
        <authorList>
            <consortium name="The Broad Institute Genomics Platform"/>
            <consortium name="The Broad Institute Genome Sequencing Center for Infectious Disease"/>
            <person name="Wu L."/>
            <person name="Ma J."/>
        </authorList>
    </citation>
    <scope>NUCLEOTIDE SEQUENCE [LARGE SCALE GENOMIC DNA]</scope>
    <source>
        <strain evidence="11">JCM 3115</strain>
    </source>
</reference>
<dbReference type="Proteomes" id="UP000611554">
    <property type="component" value="Unassembled WGS sequence"/>
</dbReference>
<evidence type="ECO:0000256" key="7">
    <source>
        <dbReference type="ARBA" id="ARBA00044770"/>
    </source>
</evidence>
<feature type="transmembrane region" description="Helical" evidence="9">
    <location>
        <begin position="323"/>
        <end position="347"/>
    </location>
</feature>
<keyword evidence="3 9" id="KW-0812">Transmembrane</keyword>
<comment type="caution">
    <text evidence="10">The sequence shown here is derived from an EMBL/GenBank/DDBJ whole genome shotgun (WGS) entry which is preliminary data.</text>
</comment>
<evidence type="ECO:0000313" key="11">
    <source>
        <dbReference type="Proteomes" id="UP000611554"/>
    </source>
</evidence>
<comment type="catalytic activity">
    <reaction evidence="8">
        <text>[GlcNAc-(1-&gt;4)-Mur2Ac(oyl-L-Ala-gamma-D-Glu-L-Lys-D-Ala-D-Ala)](n)-di-trans,octa-cis-undecaprenyl diphosphate + beta-D-GlcNAc-(1-&gt;4)-Mur2Ac(oyl-L-Ala-gamma-D-Glu-L-Lys-D-Ala-D-Ala)-di-trans,octa-cis-undecaprenyl diphosphate = [GlcNAc-(1-&gt;4)-Mur2Ac(oyl-L-Ala-gamma-D-Glu-L-Lys-D-Ala-D-Ala)](n+1)-di-trans,octa-cis-undecaprenyl diphosphate + di-trans,octa-cis-undecaprenyl diphosphate + H(+)</text>
        <dbReference type="Rhea" id="RHEA:23708"/>
        <dbReference type="Rhea" id="RHEA-COMP:9602"/>
        <dbReference type="Rhea" id="RHEA-COMP:9603"/>
        <dbReference type="ChEBI" id="CHEBI:15378"/>
        <dbReference type="ChEBI" id="CHEBI:58405"/>
        <dbReference type="ChEBI" id="CHEBI:60033"/>
        <dbReference type="ChEBI" id="CHEBI:78435"/>
        <dbReference type="EC" id="2.4.99.28"/>
    </reaction>
</comment>
<comment type="subcellular location">
    <subcellularLocation>
        <location evidence="1">Membrane</location>
        <topology evidence="1">Multi-pass membrane protein</topology>
    </subcellularLocation>
</comment>
<dbReference type="InterPro" id="IPR018365">
    <property type="entry name" value="Cell_cycle_FtsW-rel_CS"/>
</dbReference>
<dbReference type="NCBIfam" id="NF037961">
    <property type="entry name" value="RodA_shape"/>
    <property type="match status" value="1"/>
</dbReference>
<proteinExistence type="predicted"/>
<keyword evidence="4" id="KW-0133">Cell shape</keyword>
<feature type="transmembrane region" description="Helical" evidence="9">
    <location>
        <begin position="180"/>
        <end position="197"/>
    </location>
</feature>
<dbReference type="Pfam" id="PF01098">
    <property type="entry name" value="FTSW_RODA_SPOVE"/>
    <property type="match status" value="1"/>
</dbReference>
<evidence type="ECO:0000256" key="1">
    <source>
        <dbReference type="ARBA" id="ARBA00004141"/>
    </source>
</evidence>
<dbReference type="InterPro" id="IPR001182">
    <property type="entry name" value="FtsW/RodA"/>
</dbReference>
<dbReference type="EC" id="2.4.99.28" evidence="7"/>
<feature type="transmembrane region" description="Helical" evidence="9">
    <location>
        <begin position="293"/>
        <end position="311"/>
    </location>
</feature>
<evidence type="ECO:0000256" key="9">
    <source>
        <dbReference type="SAM" id="Phobius"/>
    </source>
</evidence>
<dbReference type="NCBIfam" id="TIGR02210">
    <property type="entry name" value="rodA_shape"/>
    <property type="match status" value="1"/>
</dbReference>
<dbReference type="PANTHER" id="PTHR30474">
    <property type="entry name" value="CELL CYCLE PROTEIN"/>
    <property type="match status" value="1"/>
</dbReference>
<organism evidence="10 11">
    <name type="scientific">Streptosporangium pseudovulgare</name>
    <dbReference type="NCBI Taxonomy" id="35765"/>
    <lineage>
        <taxon>Bacteria</taxon>
        <taxon>Bacillati</taxon>
        <taxon>Actinomycetota</taxon>
        <taxon>Actinomycetes</taxon>
        <taxon>Streptosporangiales</taxon>
        <taxon>Streptosporangiaceae</taxon>
        <taxon>Streptosporangium</taxon>
    </lineage>
</organism>
<keyword evidence="11" id="KW-1185">Reference proteome</keyword>
<dbReference type="EMBL" id="BMQJ01000002">
    <property type="protein sequence ID" value="GGP86493.1"/>
    <property type="molecule type" value="Genomic_DNA"/>
</dbReference>
<evidence type="ECO:0000256" key="8">
    <source>
        <dbReference type="ARBA" id="ARBA00049902"/>
    </source>
</evidence>
<evidence type="ECO:0000256" key="4">
    <source>
        <dbReference type="ARBA" id="ARBA00022960"/>
    </source>
</evidence>
<keyword evidence="5 9" id="KW-1133">Transmembrane helix</keyword>
<evidence type="ECO:0000313" key="10">
    <source>
        <dbReference type="EMBL" id="GGP86493.1"/>
    </source>
</evidence>
<name>A0ABQ2QL39_9ACTN</name>
<gene>
    <name evidence="10" type="ORF">GCM10010140_15060</name>
</gene>
<protein>
    <recommendedName>
        <fullName evidence="7">peptidoglycan glycosyltransferase</fullName>
        <ecNumber evidence="7">2.4.99.28</ecNumber>
    </recommendedName>
</protein>
<dbReference type="PROSITE" id="PS00428">
    <property type="entry name" value="FTSW_RODA_SPOVE"/>
    <property type="match status" value="1"/>
</dbReference>
<dbReference type="PANTHER" id="PTHR30474:SF14">
    <property type="entry name" value="CELL CYCLE PROTEIN"/>
    <property type="match status" value="1"/>
</dbReference>
<evidence type="ECO:0000256" key="5">
    <source>
        <dbReference type="ARBA" id="ARBA00022989"/>
    </source>
</evidence>
<dbReference type="InterPro" id="IPR011923">
    <property type="entry name" value="RodA/MrdB"/>
</dbReference>
<evidence type="ECO:0000256" key="6">
    <source>
        <dbReference type="ARBA" id="ARBA00023136"/>
    </source>
</evidence>
<feature type="transmembrane region" description="Helical" evidence="9">
    <location>
        <begin position="359"/>
        <end position="380"/>
    </location>
</feature>
<feature type="transmembrane region" description="Helical" evidence="9">
    <location>
        <begin position="64"/>
        <end position="81"/>
    </location>
</feature>
<evidence type="ECO:0000256" key="2">
    <source>
        <dbReference type="ARBA" id="ARBA00004752"/>
    </source>
</evidence>
<feature type="transmembrane region" description="Helical" evidence="9">
    <location>
        <begin position="204"/>
        <end position="221"/>
    </location>
</feature>
<keyword evidence="6 9" id="KW-0472">Membrane</keyword>
<dbReference type="RefSeq" id="WP_189245664.1">
    <property type="nucleotide sequence ID" value="NZ_BMQJ01000002.1"/>
</dbReference>
<accession>A0ABQ2QL39</accession>
<feature type="transmembrane region" description="Helical" evidence="9">
    <location>
        <begin position="118"/>
        <end position="145"/>
    </location>
</feature>
<comment type="pathway">
    <text evidence="2">Cell wall biogenesis; peptidoglycan biosynthesis.</text>
</comment>
<sequence length="387" mass="40731">MTARVINPPRRSLARRAMAASSVVGRMDGVLLVAVAALSVIGTLLVWSSTRTWAPGSTGLVKKHVLNLAIGAVLTGLATMVNHRRLRAYAPLVYAVTFVGLILVITPLGSTVNGAHSWIMLGGGFAFQPSELAKLGLALMLAMLMAQPAKGGERPRGLDVGVSLAVAALTMGMVMLQPDLGTTMVLGVITAAAMIIAGVRKRWVLGLALLVVAGAVGVWFLDVLEPYQIARFTAFLNPASDPRGVGYNSTQSLIAIGSGGLFGKGLFRGGQTTGRFVPEQHTDFVFTVAGEEFGFLGSVTVVALLAVILLRGMRIARRCDDRFGAMTAGVIVCWLAFQSFVNVGMTIGIMPITGLPLPFVSYGGTATFANMIAIGLLQAIHIRQRPF</sequence>
<feature type="transmembrane region" description="Helical" evidence="9">
    <location>
        <begin position="157"/>
        <end position="174"/>
    </location>
</feature>
<evidence type="ECO:0000256" key="3">
    <source>
        <dbReference type="ARBA" id="ARBA00022692"/>
    </source>
</evidence>